<comment type="caution">
    <text evidence="3">The sequence shown here is derived from an EMBL/GenBank/DDBJ whole genome shotgun (WGS) entry which is preliminary data.</text>
</comment>
<dbReference type="SUPFAM" id="SSF52540">
    <property type="entry name" value="P-loop containing nucleoside triphosphate hydrolases"/>
    <property type="match status" value="1"/>
</dbReference>
<dbReference type="InterPro" id="IPR027417">
    <property type="entry name" value="P-loop_NTPase"/>
</dbReference>
<gene>
    <name evidence="3" type="ORF">C9374_004317</name>
</gene>
<protein>
    <submittedName>
        <fullName evidence="3">Uncharacterized protein</fullName>
    </submittedName>
</protein>
<dbReference type="EMBL" id="PYSW02000020">
    <property type="protein sequence ID" value="KAG2383646.1"/>
    <property type="molecule type" value="Genomic_DNA"/>
</dbReference>
<dbReference type="Gene3D" id="3.40.50.12240">
    <property type="match status" value="2"/>
</dbReference>
<dbReference type="InterPro" id="IPR022879">
    <property type="entry name" value="V-ATPase_su_B/beta"/>
</dbReference>
<dbReference type="PANTHER" id="PTHR43389:SF4">
    <property type="entry name" value="V-TYPE PROTON ATPASE SUBUNIT B"/>
    <property type="match status" value="1"/>
</dbReference>
<keyword evidence="4" id="KW-1185">Reference proteome</keyword>
<evidence type="ECO:0000256" key="1">
    <source>
        <dbReference type="ARBA" id="ARBA00022448"/>
    </source>
</evidence>
<keyword evidence="2" id="KW-0406">Ion transport</keyword>
<evidence type="ECO:0000313" key="4">
    <source>
        <dbReference type="Proteomes" id="UP000816034"/>
    </source>
</evidence>
<dbReference type="GeneID" id="68096772"/>
<dbReference type="RefSeq" id="XP_044549325.1">
    <property type="nucleotide sequence ID" value="XM_044693943.1"/>
</dbReference>
<sequence>MLLLDLFSHSIYCKDPLATSTISSSSSATIDVFHSCHNPILKIPSNKILLTGISSIDLFSTIYVGQHAIISTATQLPHHSLIMQICEQVSIYSPTNSLDLHLSEIENSSSTNESNQHDNTTELILVFCLQSYSPQQDCKIFKSFFTNTTHRLQHKSVYLCNCHTCGLSMNHTSIPNSAWNGMEDCLPYIAMSISEYLAFHCHKHVLFIWYELSSFKEFWKCGVVKGKNSGSLSALSVIENPNDDHSHKFVDVLNGVADCTIVLDRSLTNDCRQLYPPIKMEWGRFRIPARTTTSISFSEYWDPIRSIRKDVSFVRNVLLRLVHEAKEIHSQYAILAWDCVLLDDQIMMDFLTALELRVISQRRDEYRHLCETLNLVWKLLVEFFSLKCLKWKYPVPYSEEASLVDELYSSFAKLTKRRRILNMEIFQMNLFKKCQKGQFNDMILHAQR</sequence>
<dbReference type="AlphaFoldDB" id="A0AA88KPE2"/>
<dbReference type="GO" id="GO:0007035">
    <property type="term" value="P:vacuolar acidification"/>
    <property type="evidence" value="ECO:0007669"/>
    <property type="project" value="TreeGrafter"/>
</dbReference>
<proteinExistence type="predicted"/>
<reference evidence="3 4" key="1">
    <citation type="journal article" date="2018" name="BMC Genomics">
        <title>The genome of Naegleria lovaniensis, the basis for a comparative approach to unravel pathogenicity factors of the human pathogenic amoeba N. fowleri.</title>
        <authorList>
            <person name="Liechti N."/>
            <person name="Schurch N."/>
            <person name="Bruggmann R."/>
            <person name="Wittwer M."/>
        </authorList>
    </citation>
    <scope>NUCLEOTIDE SEQUENCE [LARGE SCALE GENOMIC DNA]</scope>
    <source>
        <strain evidence="3 4">ATCC 30569</strain>
    </source>
</reference>
<name>A0AA88KPE2_NAELO</name>
<keyword evidence="1" id="KW-0813">Transport</keyword>
<accession>A0AA88KPE2</accession>
<organism evidence="3 4">
    <name type="scientific">Naegleria lovaniensis</name>
    <name type="common">Amoeba</name>
    <dbReference type="NCBI Taxonomy" id="51637"/>
    <lineage>
        <taxon>Eukaryota</taxon>
        <taxon>Discoba</taxon>
        <taxon>Heterolobosea</taxon>
        <taxon>Tetramitia</taxon>
        <taxon>Eutetramitia</taxon>
        <taxon>Vahlkampfiidae</taxon>
        <taxon>Naegleria</taxon>
    </lineage>
</organism>
<dbReference type="Proteomes" id="UP000816034">
    <property type="component" value="Unassembled WGS sequence"/>
</dbReference>
<dbReference type="GO" id="GO:0046961">
    <property type="term" value="F:proton-transporting ATPase activity, rotational mechanism"/>
    <property type="evidence" value="ECO:0007669"/>
    <property type="project" value="TreeGrafter"/>
</dbReference>
<evidence type="ECO:0000313" key="3">
    <source>
        <dbReference type="EMBL" id="KAG2383646.1"/>
    </source>
</evidence>
<evidence type="ECO:0000256" key="2">
    <source>
        <dbReference type="ARBA" id="ARBA00023065"/>
    </source>
</evidence>
<dbReference type="PANTHER" id="PTHR43389">
    <property type="entry name" value="V-TYPE PROTON ATPASE SUBUNIT B"/>
    <property type="match status" value="1"/>
</dbReference>